<evidence type="ECO:0000313" key="9">
    <source>
        <dbReference type="Proteomes" id="UP000321595"/>
    </source>
</evidence>
<dbReference type="SMART" id="SM00220">
    <property type="entry name" value="S_TKc"/>
    <property type="match status" value="1"/>
</dbReference>
<feature type="binding site" evidence="5">
    <location>
        <position position="42"/>
    </location>
    <ligand>
        <name>ATP</name>
        <dbReference type="ChEBI" id="CHEBI:30616"/>
    </ligand>
</feature>
<feature type="transmembrane region" description="Helical" evidence="6">
    <location>
        <begin position="301"/>
        <end position="321"/>
    </location>
</feature>
<dbReference type="InterPro" id="IPR000719">
    <property type="entry name" value="Prot_kinase_dom"/>
</dbReference>
<feature type="domain" description="Protein kinase" evidence="7">
    <location>
        <begin position="13"/>
        <end position="283"/>
    </location>
</feature>
<gene>
    <name evidence="8" type="ORF">FRD01_06670</name>
</gene>
<dbReference type="Pfam" id="PF00069">
    <property type="entry name" value="Pkinase"/>
    <property type="match status" value="1"/>
</dbReference>
<dbReference type="InterPro" id="IPR017441">
    <property type="entry name" value="Protein_kinase_ATP_BS"/>
</dbReference>
<dbReference type="GO" id="GO:0005524">
    <property type="term" value="F:ATP binding"/>
    <property type="evidence" value="ECO:0007669"/>
    <property type="project" value="UniProtKB-UniRule"/>
</dbReference>
<keyword evidence="6" id="KW-0812">Transmembrane</keyword>
<dbReference type="EMBL" id="CP042467">
    <property type="protein sequence ID" value="QED26929.1"/>
    <property type="molecule type" value="Genomic_DNA"/>
</dbReference>
<evidence type="ECO:0000256" key="3">
    <source>
        <dbReference type="ARBA" id="ARBA00022777"/>
    </source>
</evidence>
<dbReference type="GO" id="GO:0004674">
    <property type="term" value="F:protein serine/threonine kinase activity"/>
    <property type="evidence" value="ECO:0007669"/>
    <property type="project" value="UniProtKB-KW"/>
</dbReference>
<evidence type="ECO:0000259" key="7">
    <source>
        <dbReference type="PROSITE" id="PS50011"/>
    </source>
</evidence>
<protein>
    <submittedName>
        <fullName evidence="8">Serine/threonine protein kinase</fullName>
    </submittedName>
</protein>
<reference evidence="8 9" key="1">
    <citation type="submission" date="2019-08" db="EMBL/GenBank/DDBJ databases">
        <authorList>
            <person name="Liang Q."/>
        </authorList>
    </citation>
    <scope>NUCLEOTIDE SEQUENCE [LARGE SCALE GENOMIC DNA]</scope>
    <source>
        <strain evidence="8 9">V1718</strain>
    </source>
</reference>
<dbReference type="PROSITE" id="PS00108">
    <property type="entry name" value="PROTEIN_KINASE_ST"/>
    <property type="match status" value="1"/>
</dbReference>
<dbReference type="PIRSF" id="PIRSF000654">
    <property type="entry name" value="Integrin-linked_kinase"/>
    <property type="match status" value="1"/>
</dbReference>
<dbReference type="SUPFAM" id="SSF56112">
    <property type="entry name" value="Protein kinase-like (PK-like)"/>
    <property type="match status" value="1"/>
</dbReference>
<keyword evidence="8" id="KW-0723">Serine/threonine-protein kinase</keyword>
<keyword evidence="6" id="KW-0472">Membrane</keyword>
<sequence>MDLEPGAIFEGRYEVESLIGQGAFARVYKAKQKDLGRTVALKVLHTLDRNVEKVEEAKLRFAREVKVISRLNEPHTITVYDHGTSESGLVYMVTEHVEGRTLKDWMEENPRPGWEEILHIIRQVLYSLAEAHAHGIIHRDIKPANIMIFDLPGRTNQVKVLDFGIARAFDEEGDDSVRVSVTKRGRCVGTPGYMAPEQLRGEELGPQADLYAVGIIAYELVNGEPAFKTMSEFEAAALQLNEDSLQLEYLEGFPNPLMDAINTMLKKRVDARPQNASKALELLEGLEVQQVKEESKKRATILWGVVALLAIIAFLAFGLVLTR</sequence>
<name>A0A5B8XU55_9DELT</name>
<dbReference type="PROSITE" id="PS00107">
    <property type="entry name" value="PROTEIN_KINASE_ATP"/>
    <property type="match status" value="1"/>
</dbReference>
<dbReference type="PROSITE" id="PS50011">
    <property type="entry name" value="PROTEIN_KINASE_DOM"/>
    <property type="match status" value="1"/>
</dbReference>
<dbReference type="CDD" id="cd14014">
    <property type="entry name" value="STKc_PknB_like"/>
    <property type="match status" value="1"/>
</dbReference>
<evidence type="ECO:0000256" key="1">
    <source>
        <dbReference type="ARBA" id="ARBA00022679"/>
    </source>
</evidence>
<evidence type="ECO:0000313" key="8">
    <source>
        <dbReference type="EMBL" id="QED26929.1"/>
    </source>
</evidence>
<keyword evidence="2 5" id="KW-0547">Nucleotide-binding</keyword>
<keyword evidence="9" id="KW-1185">Reference proteome</keyword>
<dbReference type="Gene3D" id="1.10.510.10">
    <property type="entry name" value="Transferase(Phosphotransferase) domain 1"/>
    <property type="match status" value="1"/>
</dbReference>
<dbReference type="RefSeq" id="WP_146958614.1">
    <property type="nucleotide sequence ID" value="NZ_CP042467.1"/>
</dbReference>
<dbReference type="InterPro" id="IPR011009">
    <property type="entry name" value="Kinase-like_dom_sf"/>
</dbReference>
<dbReference type="OrthoDB" id="9801841at2"/>
<keyword evidence="6" id="KW-1133">Transmembrane helix</keyword>
<dbReference type="AlphaFoldDB" id="A0A5B8XU55"/>
<evidence type="ECO:0000256" key="4">
    <source>
        <dbReference type="ARBA" id="ARBA00022840"/>
    </source>
</evidence>
<dbReference type="Proteomes" id="UP000321595">
    <property type="component" value="Chromosome"/>
</dbReference>
<dbReference type="Gene3D" id="3.30.200.20">
    <property type="entry name" value="Phosphorylase Kinase, domain 1"/>
    <property type="match status" value="1"/>
</dbReference>
<keyword evidence="3 8" id="KW-0418">Kinase</keyword>
<evidence type="ECO:0000256" key="2">
    <source>
        <dbReference type="ARBA" id="ARBA00022741"/>
    </source>
</evidence>
<dbReference type="PANTHER" id="PTHR43289">
    <property type="entry name" value="MITOGEN-ACTIVATED PROTEIN KINASE KINASE KINASE 20-RELATED"/>
    <property type="match status" value="1"/>
</dbReference>
<keyword evidence="1" id="KW-0808">Transferase</keyword>
<evidence type="ECO:0000256" key="5">
    <source>
        <dbReference type="PROSITE-ProRule" id="PRU10141"/>
    </source>
</evidence>
<accession>A0A5B8XU55</accession>
<dbReference type="InterPro" id="IPR008271">
    <property type="entry name" value="Ser/Thr_kinase_AS"/>
</dbReference>
<dbReference type="PANTHER" id="PTHR43289:SF6">
    <property type="entry name" value="SERINE_THREONINE-PROTEIN KINASE NEKL-3"/>
    <property type="match status" value="1"/>
</dbReference>
<keyword evidence="4 5" id="KW-0067">ATP-binding</keyword>
<evidence type="ECO:0000256" key="6">
    <source>
        <dbReference type="SAM" id="Phobius"/>
    </source>
</evidence>
<proteinExistence type="predicted"/>
<dbReference type="KEGG" id="bbae:FRD01_06670"/>
<organism evidence="8 9">
    <name type="scientific">Microvenator marinus</name>
    <dbReference type="NCBI Taxonomy" id="2600177"/>
    <lineage>
        <taxon>Bacteria</taxon>
        <taxon>Deltaproteobacteria</taxon>
        <taxon>Bradymonadales</taxon>
        <taxon>Microvenatoraceae</taxon>
        <taxon>Microvenator</taxon>
    </lineage>
</organism>